<dbReference type="STRING" id="1121015.GCA_000420545_02539"/>
<dbReference type="Pfam" id="PF07963">
    <property type="entry name" value="N_methyl"/>
    <property type="match status" value="1"/>
</dbReference>
<dbReference type="PROSITE" id="PS00409">
    <property type="entry name" value="PROKAR_NTER_METHYL"/>
    <property type="match status" value="1"/>
</dbReference>
<dbReference type="RefSeq" id="WP_022970145.1">
    <property type="nucleotide sequence ID" value="NZ_ATVD01000005.1"/>
</dbReference>
<dbReference type="OrthoDB" id="5801210at2"/>
<keyword evidence="1" id="KW-1133">Transmembrane helix</keyword>
<evidence type="ECO:0008006" key="4">
    <source>
        <dbReference type="Google" id="ProtNLM"/>
    </source>
</evidence>
<sequence length="232" mass="24969">MKASAHRRQAAGFTLIEVVVALSLLAFGLALTFGTLRGASRATERADATAARSERLRAVQGFVRTQAGGALPIAYEIDPATGEGRYVRGDAQRLEFVAAMPGYLSRGGPYLQTLELRPGREGKQLVFSFRLLTPDGPLDAEREPKVLLDGIADGGFEFRTINDQGSAGDWRSDWQARGQMPPLMRLKLRFNDSREQWPDLVVALRLGAAFTGTGVVVGGEGQPVPSSLGGKE</sequence>
<keyword evidence="1" id="KW-0472">Membrane</keyword>
<keyword evidence="3" id="KW-1185">Reference proteome</keyword>
<dbReference type="InterPro" id="IPR012902">
    <property type="entry name" value="N_methyl_site"/>
</dbReference>
<proteinExistence type="predicted"/>
<feature type="transmembrane region" description="Helical" evidence="1">
    <location>
        <begin position="12"/>
        <end position="36"/>
    </location>
</feature>
<gene>
    <name evidence="2" type="ORF">N789_11540</name>
</gene>
<dbReference type="eggNOG" id="COG4795">
    <property type="taxonomic scope" value="Bacteria"/>
</dbReference>
<evidence type="ECO:0000313" key="2">
    <source>
        <dbReference type="EMBL" id="KFN43188.1"/>
    </source>
</evidence>
<protein>
    <recommendedName>
        <fullName evidence="4">Type II secretion system protein J</fullName>
    </recommendedName>
</protein>
<organism evidence="2 3">
    <name type="scientific">Arenimonas oryziterrae DSM 21050 = YC6267</name>
    <dbReference type="NCBI Taxonomy" id="1121015"/>
    <lineage>
        <taxon>Bacteria</taxon>
        <taxon>Pseudomonadati</taxon>
        <taxon>Pseudomonadota</taxon>
        <taxon>Gammaproteobacteria</taxon>
        <taxon>Lysobacterales</taxon>
        <taxon>Lysobacteraceae</taxon>
        <taxon>Arenimonas</taxon>
    </lineage>
</organism>
<name>A0A091ASL9_9GAMM</name>
<reference evidence="2 3" key="1">
    <citation type="submission" date="2013-09" db="EMBL/GenBank/DDBJ databases">
        <title>Genome sequencing of Arenimonas oryziterrae.</title>
        <authorList>
            <person name="Chen F."/>
            <person name="Wang G."/>
        </authorList>
    </citation>
    <scope>NUCLEOTIDE SEQUENCE [LARGE SCALE GENOMIC DNA]</scope>
    <source>
        <strain evidence="2 3">YC6267</strain>
    </source>
</reference>
<comment type="caution">
    <text evidence="2">The sequence shown here is derived from an EMBL/GenBank/DDBJ whole genome shotgun (WGS) entry which is preliminary data.</text>
</comment>
<dbReference type="PATRIC" id="fig|1121015.4.peg.1786"/>
<dbReference type="EMBL" id="AVCI01000006">
    <property type="protein sequence ID" value="KFN43188.1"/>
    <property type="molecule type" value="Genomic_DNA"/>
</dbReference>
<dbReference type="AlphaFoldDB" id="A0A091ASL9"/>
<accession>A0A091ASL9</accession>
<dbReference type="NCBIfam" id="TIGR02532">
    <property type="entry name" value="IV_pilin_GFxxxE"/>
    <property type="match status" value="1"/>
</dbReference>
<evidence type="ECO:0000256" key="1">
    <source>
        <dbReference type="SAM" id="Phobius"/>
    </source>
</evidence>
<keyword evidence="1" id="KW-0812">Transmembrane</keyword>
<evidence type="ECO:0000313" key="3">
    <source>
        <dbReference type="Proteomes" id="UP000029385"/>
    </source>
</evidence>
<dbReference type="Proteomes" id="UP000029385">
    <property type="component" value="Unassembled WGS sequence"/>
</dbReference>